<evidence type="ECO:0000256" key="1">
    <source>
        <dbReference type="ARBA" id="ARBA00022603"/>
    </source>
</evidence>
<keyword evidence="6" id="KW-1185">Reference proteome</keyword>
<dbReference type="PROSITE" id="PS51683">
    <property type="entry name" value="SAM_OMT_II"/>
    <property type="match status" value="1"/>
</dbReference>
<proteinExistence type="predicted"/>
<evidence type="ECO:0000313" key="6">
    <source>
        <dbReference type="Proteomes" id="UP000321577"/>
    </source>
</evidence>
<dbReference type="EMBL" id="BKAG01000008">
    <property type="protein sequence ID" value="GEP42179.1"/>
    <property type="molecule type" value="Genomic_DNA"/>
</dbReference>
<protein>
    <submittedName>
        <fullName evidence="5">Hydroxyneurosporene-O-methyltransferase</fullName>
    </submittedName>
</protein>
<dbReference type="PANTHER" id="PTHR43712:SF2">
    <property type="entry name" value="O-METHYLTRANSFERASE CICE"/>
    <property type="match status" value="1"/>
</dbReference>
<name>A0A512M619_9BACT</name>
<keyword evidence="1 5" id="KW-0489">Methyltransferase</keyword>
<accession>A0A512M619</accession>
<keyword evidence="3" id="KW-0949">S-adenosyl-L-methionine</keyword>
<organism evidence="5 6">
    <name type="scientific">Brevifollis gellanilyticus</name>
    <dbReference type="NCBI Taxonomy" id="748831"/>
    <lineage>
        <taxon>Bacteria</taxon>
        <taxon>Pseudomonadati</taxon>
        <taxon>Verrucomicrobiota</taxon>
        <taxon>Verrucomicrobiia</taxon>
        <taxon>Verrucomicrobiales</taxon>
        <taxon>Verrucomicrobiaceae</taxon>
    </lineage>
</organism>
<dbReference type="InterPro" id="IPR001077">
    <property type="entry name" value="COMT_C"/>
</dbReference>
<dbReference type="InterPro" id="IPR016461">
    <property type="entry name" value="COMT-like"/>
</dbReference>
<keyword evidence="2 5" id="KW-0808">Transferase</keyword>
<evidence type="ECO:0000259" key="4">
    <source>
        <dbReference type="Pfam" id="PF00891"/>
    </source>
</evidence>
<dbReference type="GO" id="GO:0008171">
    <property type="term" value="F:O-methyltransferase activity"/>
    <property type="evidence" value="ECO:0007669"/>
    <property type="project" value="InterPro"/>
</dbReference>
<dbReference type="AlphaFoldDB" id="A0A512M619"/>
<dbReference type="Pfam" id="PF00891">
    <property type="entry name" value="Methyltransf_2"/>
    <property type="match status" value="1"/>
</dbReference>
<evidence type="ECO:0000256" key="2">
    <source>
        <dbReference type="ARBA" id="ARBA00022679"/>
    </source>
</evidence>
<evidence type="ECO:0000256" key="3">
    <source>
        <dbReference type="ARBA" id="ARBA00022691"/>
    </source>
</evidence>
<dbReference type="PANTHER" id="PTHR43712">
    <property type="entry name" value="PUTATIVE (AFU_ORTHOLOGUE AFUA_4G14580)-RELATED"/>
    <property type="match status" value="1"/>
</dbReference>
<sequence>MEKHPLSSSAMNPALTTLPSTDPAQILRFRDRQYSAELLATALLHYDFFSWLGLNAGASSDLISKHFGFIARPLDVLLTLCRASGLVTTDAAGGHHLTAHAQEHLVKGSPWYLGPYYAPVKDTPIVKGFLSVLTTGKPGNWQAKSDAKDWHESMLDPEFARSFTDLMNCRGMIFGQFLAKAIKPLLGDRCHLLDVGGGSGIYSSTMVAAHPQLSATVLEQSPVDAIVKKEIARHGLESRVKVATGDMFKVTWPETDIILLSNVLHDWDLPEVRALLVKAAETLKPGGLLIIHDAFIQDGKTGPMAVAEYSALLMNITQGKCYSPAEYGAVLREVGFEPGSYQDTIGDRGFMTAVRR</sequence>
<gene>
    <name evidence="5" type="ORF">BGE01nite_14700</name>
</gene>
<comment type="caution">
    <text evidence="5">The sequence shown here is derived from an EMBL/GenBank/DDBJ whole genome shotgun (WGS) entry which is preliminary data.</text>
</comment>
<dbReference type="Gene3D" id="3.40.50.150">
    <property type="entry name" value="Vaccinia Virus protein VP39"/>
    <property type="match status" value="1"/>
</dbReference>
<dbReference type="SUPFAM" id="SSF53335">
    <property type="entry name" value="S-adenosyl-L-methionine-dependent methyltransferases"/>
    <property type="match status" value="1"/>
</dbReference>
<reference evidence="5 6" key="1">
    <citation type="submission" date="2019-07" db="EMBL/GenBank/DDBJ databases">
        <title>Whole genome shotgun sequence of Brevifollis gellanilyticus NBRC 108608.</title>
        <authorList>
            <person name="Hosoyama A."/>
            <person name="Uohara A."/>
            <person name="Ohji S."/>
            <person name="Ichikawa N."/>
        </authorList>
    </citation>
    <scope>NUCLEOTIDE SEQUENCE [LARGE SCALE GENOMIC DNA]</scope>
    <source>
        <strain evidence="5 6">NBRC 108608</strain>
    </source>
</reference>
<dbReference type="InterPro" id="IPR029063">
    <property type="entry name" value="SAM-dependent_MTases_sf"/>
</dbReference>
<dbReference type="Proteomes" id="UP000321577">
    <property type="component" value="Unassembled WGS sequence"/>
</dbReference>
<feature type="domain" description="O-methyltransferase C-terminal" evidence="4">
    <location>
        <begin position="149"/>
        <end position="337"/>
    </location>
</feature>
<evidence type="ECO:0000313" key="5">
    <source>
        <dbReference type="EMBL" id="GEP42179.1"/>
    </source>
</evidence>
<dbReference type="GO" id="GO:0032259">
    <property type="term" value="P:methylation"/>
    <property type="evidence" value="ECO:0007669"/>
    <property type="project" value="UniProtKB-KW"/>
</dbReference>
<dbReference type="CDD" id="cd02440">
    <property type="entry name" value="AdoMet_MTases"/>
    <property type="match status" value="1"/>
</dbReference>